<reference evidence="2 3" key="1">
    <citation type="submission" date="2012-06" db="EMBL/GenBank/DDBJ databases">
        <title>The Genome Sequence of Aeromonas veronii AMC34.</title>
        <authorList>
            <consortium name="The Broad Institute Genome Sequencing Platform"/>
            <person name="Earl A."/>
            <person name="Ward D."/>
            <person name="Feldgarden M."/>
            <person name="Gevers D."/>
            <person name="Graf J."/>
            <person name="Tomasi A."/>
            <person name="Horneman A."/>
            <person name="Walker B."/>
            <person name="Young S.K."/>
            <person name="Zeng Q."/>
            <person name="Gargeya S."/>
            <person name="Fitzgerald M."/>
            <person name="Haas B."/>
            <person name="Abouelleil A."/>
            <person name="Alvarado L."/>
            <person name="Arachchi H.M."/>
            <person name="Berlin A.M."/>
            <person name="Chapman S.B."/>
            <person name="Goldberg J."/>
            <person name="Griggs A."/>
            <person name="Gujja S."/>
            <person name="Hansen M."/>
            <person name="Howarth C."/>
            <person name="Imamovic A."/>
            <person name="Larimer J."/>
            <person name="McCowan C."/>
            <person name="Montmayeur A."/>
            <person name="Murphy C."/>
            <person name="Neiman D."/>
            <person name="Pearson M."/>
            <person name="Priest M."/>
            <person name="Roberts A."/>
            <person name="Saif S."/>
            <person name="Shea T."/>
            <person name="Sisk P."/>
            <person name="Sykes S."/>
            <person name="Wortman J."/>
            <person name="Nusbaum C."/>
            <person name="Birren B."/>
        </authorList>
    </citation>
    <scope>NUCLEOTIDE SEQUENCE [LARGE SCALE GENOMIC DNA]</scope>
    <source>
        <strain evidence="2 3">AMC34</strain>
    </source>
</reference>
<feature type="domain" description="HNH nuclease" evidence="1">
    <location>
        <begin position="96"/>
        <end position="148"/>
    </location>
</feature>
<gene>
    <name evidence="2" type="ORF">HMPREF1168_03787</name>
</gene>
<proteinExistence type="predicted"/>
<evidence type="ECO:0000259" key="1">
    <source>
        <dbReference type="SMART" id="SM00507"/>
    </source>
</evidence>
<sequence length="299" mass="35215">MKKIVPHEISFQDMLLKCAEGMEQVNVQSDFKNQLPILIALENIYRELGGNGVLFKYPKIEPLTDTTLVVGNLTKSKLINLYENNLRNKNKPARIYYDELLVSSGERCPFCGDIGYTRNLDHFLPKAHFPEFSVMPLNLVPSCRDCNMGEKGQKYAQREEEQTIHPYLDKDIFFKEQWVFANYIDENEGALNYYVKCPIYWRQEDKYRAINHFNNLGLTNRYQLEAGKHLSELIDQKKSFKKMILKINPQIDPIYMKNAFIEANLQPLINSNQFPNHWKKVMYQCIAKSNEFFKDYQLR</sequence>
<protein>
    <recommendedName>
        <fullName evidence="1">HNH nuclease domain-containing protein</fullName>
    </recommendedName>
</protein>
<organism evidence="2 3">
    <name type="scientific">Aeromonas veronii AMC34</name>
    <dbReference type="NCBI Taxonomy" id="1073383"/>
    <lineage>
        <taxon>Bacteria</taxon>
        <taxon>Pseudomonadati</taxon>
        <taxon>Pseudomonadota</taxon>
        <taxon>Gammaproteobacteria</taxon>
        <taxon>Aeromonadales</taxon>
        <taxon>Aeromonadaceae</taxon>
        <taxon>Aeromonas</taxon>
    </lineage>
</organism>
<dbReference type="SMART" id="SM00507">
    <property type="entry name" value="HNHc"/>
    <property type="match status" value="1"/>
</dbReference>
<dbReference type="AlphaFoldDB" id="K1IEQ8"/>
<accession>K1IEQ8</accession>
<dbReference type="CDD" id="cd00085">
    <property type="entry name" value="HNHc"/>
    <property type="match status" value="1"/>
</dbReference>
<dbReference type="Gene3D" id="1.10.30.50">
    <property type="match status" value="1"/>
</dbReference>
<comment type="caution">
    <text evidence="2">The sequence shown here is derived from an EMBL/GenBank/DDBJ whole genome shotgun (WGS) entry which is preliminary data.</text>
</comment>
<dbReference type="HOGENOM" id="CLU_069622_1_0_6"/>
<dbReference type="InterPro" id="IPR003615">
    <property type="entry name" value="HNH_nuc"/>
</dbReference>
<dbReference type="RefSeq" id="WP_005347594.1">
    <property type="nucleotide sequence ID" value="NZ_JH823256.1"/>
</dbReference>
<evidence type="ECO:0000313" key="3">
    <source>
        <dbReference type="Proteomes" id="UP000006087"/>
    </source>
</evidence>
<evidence type="ECO:0000313" key="2">
    <source>
        <dbReference type="EMBL" id="EKB17560.1"/>
    </source>
</evidence>
<dbReference type="EMBL" id="AGWU01000024">
    <property type="protein sequence ID" value="EKB17560.1"/>
    <property type="molecule type" value="Genomic_DNA"/>
</dbReference>
<name>K1IEQ8_AERVE</name>
<dbReference type="Proteomes" id="UP000006087">
    <property type="component" value="Unassembled WGS sequence"/>
</dbReference>